<feature type="domain" description="Transposase InsH N-terminal" evidence="2">
    <location>
        <begin position="7"/>
        <end position="67"/>
    </location>
</feature>
<organism evidence="3 4">
    <name type="scientific">Nitrosomonas nitrosa</name>
    <dbReference type="NCBI Taxonomy" id="52442"/>
    <lineage>
        <taxon>Bacteria</taxon>
        <taxon>Pseudomonadati</taxon>
        <taxon>Pseudomonadota</taxon>
        <taxon>Betaproteobacteria</taxon>
        <taxon>Nitrosomonadales</taxon>
        <taxon>Nitrosomonadaceae</taxon>
        <taxon>Nitrosomonas</taxon>
    </lineage>
</organism>
<dbReference type="InterPro" id="IPR008490">
    <property type="entry name" value="Transposase_InsH_N"/>
</dbReference>
<accession>A0A8H9D8T4</accession>
<feature type="compositionally biased region" description="Basic and acidic residues" evidence="1">
    <location>
        <begin position="126"/>
        <end position="136"/>
    </location>
</feature>
<dbReference type="RefSeq" id="WP_204799467.1">
    <property type="nucleotide sequence ID" value="NZ_CAJNAP010000006.1"/>
</dbReference>
<sequence length="136" mass="15614">MTYRGYPGRPAQDRAAIARAFVAKMIYNLPTTRALLERLATDKSLRRLCGWENKHEVPDEWTFSRAFSEFAKSRLPERVHEALIRKNYAEVLVGHLSRDSTAIEAREKPVKKPVTESAPTRRGRPKQGEDIGPRNR</sequence>
<dbReference type="EMBL" id="CAJNAP010000006">
    <property type="protein sequence ID" value="CAE6496106.1"/>
    <property type="molecule type" value="Genomic_DNA"/>
</dbReference>
<feature type="compositionally biased region" description="Basic and acidic residues" evidence="1">
    <location>
        <begin position="104"/>
        <end position="114"/>
    </location>
</feature>
<evidence type="ECO:0000313" key="3">
    <source>
        <dbReference type="EMBL" id="CAE6496106.1"/>
    </source>
</evidence>
<proteinExistence type="predicted"/>
<dbReference type="Pfam" id="PF05598">
    <property type="entry name" value="DUF772"/>
    <property type="match status" value="1"/>
</dbReference>
<evidence type="ECO:0000259" key="2">
    <source>
        <dbReference type="Pfam" id="PF05598"/>
    </source>
</evidence>
<comment type="caution">
    <text evidence="3">The sequence shown here is derived from an EMBL/GenBank/DDBJ whole genome shotgun (WGS) entry which is preliminary data.</text>
</comment>
<evidence type="ECO:0000313" key="4">
    <source>
        <dbReference type="Proteomes" id="UP000601736"/>
    </source>
</evidence>
<dbReference type="AlphaFoldDB" id="A0A8H9D8T4"/>
<gene>
    <name evidence="3" type="ORF">NMYAN_140082</name>
</gene>
<protein>
    <submittedName>
        <fullName evidence="3">Transposase</fullName>
    </submittedName>
</protein>
<name>A0A8H9D8T4_9PROT</name>
<evidence type="ECO:0000256" key="1">
    <source>
        <dbReference type="SAM" id="MobiDB-lite"/>
    </source>
</evidence>
<dbReference type="Proteomes" id="UP000601736">
    <property type="component" value="Unassembled WGS sequence"/>
</dbReference>
<feature type="region of interest" description="Disordered" evidence="1">
    <location>
        <begin position="102"/>
        <end position="136"/>
    </location>
</feature>
<reference evidence="3" key="1">
    <citation type="submission" date="2021-02" db="EMBL/GenBank/DDBJ databases">
        <authorList>
            <person name="Han P."/>
        </authorList>
    </citation>
    <scope>NUCLEOTIDE SEQUENCE</scope>
    <source>
        <strain evidence="3">Nitrosomonas nitrosa 18-3D</strain>
    </source>
</reference>